<reference evidence="3 4" key="1">
    <citation type="journal article" date="2020" name="Nature">
        <title>Six reference-quality genomes reveal evolution of bat adaptations.</title>
        <authorList>
            <person name="Jebb D."/>
            <person name="Huang Z."/>
            <person name="Pippel M."/>
            <person name="Hughes G.M."/>
            <person name="Lavrichenko K."/>
            <person name="Devanna P."/>
            <person name="Winkler S."/>
            <person name="Jermiin L.S."/>
            <person name="Skirmuntt E.C."/>
            <person name="Katzourakis A."/>
            <person name="Burkitt-Gray L."/>
            <person name="Ray D.A."/>
            <person name="Sullivan K.A.M."/>
            <person name="Roscito J.G."/>
            <person name="Kirilenko B.M."/>
            <person name="Davalos L.M."/>
            <person name="Corthals A.P."/>
            <person name="Power M.L."/>
            <person name="Jones G."/>
            <person name="Ransome R.D."/>
            <person name="Dechmann D.K.N."/>
            <person name="Locatelli A.G."/>
            <person name="Puechmaille S.J."/>
            <person name="Fedrigo O."/>
            <person name="Jarvis E.D."/>
            <person name="Hiller M."/>
            <person name="Vernes S.C."/>
            <person name="Myers E.W."/>
            <person name="Teeling E.C."/>
        </authorList>
    </citation>
    <scope>NUCLEOTIDE SEQUENCE [LARGE SCALE GENOMIC DNA]</scope>
    <source>
        <strain evidence="3">Bat1K_MPI-CBG_1</strain>
    </source>
</reference>
<dbReference type="EMBL" id="JABVXQ010000005">
    <property type="protein sequence ID" value="KAF6109838.1"/>
    <property type="molecule type" value="Genomic_DNA"/>
</dbReference>
<dbReference type="AlphaFoldDB" id="A0A834AE12"/>
<feature type="chain" id="PRO_5032990942" evidence="2">
    <location>
        <begin position="18"/>
        <end position="120"/>
    </location>
</feature>
<evidence type="ECO:0000313" key="4">
    <source>
        <dbReference type="Proteomes" id="UP000664940"/>
    </source>
</evidence>
<evidence type="ECO:0000256" key="2">
    <source>
        <dbReference type="SAM" id="SignalP"/>
    </source>
</evidence>
<evidence type="ECO:0000313" key="3">
    <source>
        <dbReference type="EMBL" id="KAF6109838.1"/>
    </source>
</evidence>
<proteinExistence type="predicted"/>
<protein>
    <submittedName>
        <fullName evidence="3">Uncharacterized protein</fullName>
    </submittedName>
</protein>
<feature type="signal peptide" evidence="2">
    <location>
        <begin position="1"/>
        <end position="17"/>
    </location>
</feature>
<dbReference type="Proteomes" id="UP000664940">
    <property type="component" value="Unassembled WGS sequence"/>
</dbReference>
<gene>
    <name evidence="3" type="ORF">HJG60_011029</name>
</gene>
<feature type="region of interest" description="Disordered" evidence="1">
    <location>
        <begin position="45"/>
        <end position="82"/>
    </location>
</feature>
<name>A0A834AE12_9CHIR</name>
<evidence type="ECO:0000256" key="1">
    <source>
        <dbReference type="SAM" id="MobiDB-lite"/>
    </source>
</evidence>
<sequence length="120" mass="12913">MAWLYGWRGIWTHAASGLSSVILCGRRTPLSPLPVEEGRLRGEVTPQRTLSPGSRAGVYPPSPKGAWGSARTGGASSGTVPETGEVLGNCWMDGWTNNEWTNEWAGLQDAQQVLLNGVHR</sequence>
<feature type="compositionally biased region" description="Low complexity" evidence="1">
    <location>
        <begin position="65"/>
        <end position="78"/>
    </location>
</feature>
<comment type="caution">
    <text evidence="3">The sequence shown here is derived from an EMBL/GenBank/DDBJ whole genome shotgun (WGS) entry which is preliminary data.</text>
</comment>
<accession>A0A834AE12</accession>
<keyword evidence="2" id="KW-0732">Signal</keyword>
<organism evidence="3 4">
    <name type="scientific">Phyllostomus discolor</name>
    <name type="common">pale spear-nosed bat</name>
    <dbReference type="NCBI Taxonomy" id="89673"/>
    <lineage>
        <taxon>Eukaryota</taxon>
        <taxon>Metazoa</taxon>
        <taxon>Chordata</taxon>
        <taxon>Craniata</taxon>
        <taxon>Vertebrata</taxon>
        <taxon>Euteleostomi</taxon>
        <taxon>Mammalia</taxon>
        <taxon>Eutheria</taxon>
        <taxon>Laurasiatheria</taxon>
        <taxon>Chiroptera</taxon>
        <taxon>Yangochiroptera</taxon>
        <taxon>Phyllostomidae</taxon>
        <taxon>Phyllostominae</taxon>
        <taxon>Phyllostomus</taxon>
    </lineage>
</organism>